<keyword evidence="3" id="KW-1185">Reference proteome</keyword>
<dbReference type="OrthoDB" id="5376804at2759"/>
<evidence type="ECO:0000313" key="3">
    <source>
        <dbReference type="Proteomes" id="UP000800039"/>
    </source>
</evidence>
<dbReference type="PANTHER" id="PTHR35394:SF5">
    <property type="entry name" value="DUF3176 DOMAIN-CONTAINING PROTEIN"/>
    <property type="match status" value="1"/>
</dbReference>
<keyword evidence="1" id="KW-0812">Transmembrane</keyword>
<evidence type="ECO:0000256" key="1">
    <source>
        <dbReference type="SAM" id="Phobius"/>
    </source>
</evidence>
<sequence length="292" mass="32395">MLKGETEFHTNMTIEAAQCTLDWCINSYEASVTNGRLSERVLRSWQPLKEQWVFTEGELMAAVDSTAPRLPGANDTSNYTISIPAETSLGNWLAGKFTFSDSYAVTVGDRGEFYWMPDVSNDPSNYLEVDGGFGFLHATSDTLPLFRTGNTSEIISKLAKAITSYIRSLNETEKTFERYLEYNVTGVGPVIGITYASHIYISVQWPWLAFSGSLLVLTIIFFGLVAAQSAKDSVTIWKSSPLALLFHGLNPGTLGRLQDTMEVEDMKIRAKEMRVRLRHEESGAGLECVNSA</sequence>
<reference evidence="2" key="1">
    <citation type="submission" date="2020-01" db="EMBL/GenBank/DDBJ databases">
        <authorList>
            <consortium name="DOE Joint Genome Institute"/>
            <person name="Haridas S."/>
            <person name="Albert R."/>
            <person name="Binder M."/>
            <person name="Bloem J."/>
            <person name="Labutti K."/>
            <person name="Salamov A."/>
            <person name="Andreopoulos B."/>
            <person name="Baker S.E."/>
            <person name="Barry K."/>
            <person name="Bills G."/>
            <person name="Bluhm B.H."/>
            <person name="Cannon C."/>
            <person name="Castanera R."/>
            <person name="Culley D.E."/>
            <person name="Daum C."/>
            <person name="Ezra D."/>
            <person name="Gonzalez J.B."/>
            <person name="Henrissat B."/>
            <person name="Kuo A."/>
            <person name="Liang C."/>
            <person name="Lipzen A."/>
            <person name="Lutzoni F."/>
            <person name="Magnuson J."/>
            <person name="Mondo S."/>
            <person name="Nolan M."/>
            <person name="Ohm R."/>
            <person name="Pangilinan J."/>
            <person name="Park H.-J."/>
            <person name="Ramirez L."/>
            <person name="Alfaro M."/>
            <person name="Sun H."/>
            <person name="Tritt A."/>
            <person name="Yoshinaga Y."/>
            <person name="Zwiers L.-H."/>
            <person name="Turgeon B.G."/>
            <person name="Goodwin S.B."/>
            <person name="Spatafora J.W."/>
            <person name="Crous P.W."/>
            <person name="Grigoriev I.V."/>
        </authorList>
    </citation>
    <scope>NUCLEOTIDE SEQUENCE</scope>
    <source>
        <strain evidence="2">CBS 394.84</strain>
    </source>
</reference>
<protein>
    <submittedName>
        <fullName evidence="2">Uncharacterized protein</fullName>
    </submittedName>
</protein>
<keyword evidence="1" id="KW-0472">Membrane</keyword>
<organism evidence="2 3">
    <name type="scientific">Cucurbitaria berberidis CBS 394.84</name>
    <dbReference type="NCBI Taxonomy" id="1168544"/>
    <lineage>
        <taxon>Eukaryota</taxon>
        <taxon>Fungi</taxon>
        <taxon>Dikarya</taxon>
        <taxon>Ascomycota</taxon>
        <taxon>Pezizomycotina</taxon>
        <taxon>Dothideomycetes</taxon>
        <taxon>Pleosporomycetidae</taxon>
        <taxon>Pleosporales</taxon>
        <taxon>Pleosporineae</taxon>
        <taxon>Cucurbitariaceae</taxon>
        <taxon>Cucurbitaria</taxon>
    </lineage>
</organism>
<dbReference type="Proteomes" id="UP000800039">
    <property type="component" value="Unassembled WGS sequence"/>
</dbReference>
<name>A0A9P4LFE9_9PLEO</name>
<dbReference type="AlphaFoldDB" id="A0A9P4LFE9"/>
<keyword evidence="1" id="KW-1133">Transmembrane helix</keyword>
<comment type="caution">
    <text evidence="2">The sequence shown here is derived from an EMBL/GenBank/DDBJ whole genome shotgun (WGS) entry which is preliminary data.</text>
</comment>
<dbReference type="EMBL" id="ML976614">
    <property type="protein sequence ID" value="KAF1852004.1"/>
    <property type="molecule type" value="Genomic_DNA"/>
</dbReference>
<evidence type="ECO:0000313" key="2">
    <source>
        <dbReference type="EMBL" id="KAF1852004.1"/>
    </source>
</evidence>
<proteinExistence type="predicted"/>
<dbReference type="PANTHER" id="PTHR35394">
    <property type="entry name" value="DUF3176 DOMAIN-CONTAINING PROTEIN"/>
    <property type="match status" value="1"/>
</dbReference>
<feature type="transmembrane region" description="Helical" evidence="1">
    <location>
        <begin position="182"/>
        <end position="201"/>
    </location>
</feature>
<feature type="transmembrane region" description="Helical" evidence="1">
    <location>
        <begin position="207"/>
        <end position="227"/>
    </location>
</feature>
<dbReference type="RefSeq" id="XP_040794567.1">
    <property type="nucleotide sequence ID" value="XM_040938223.1"/>
</dbReference>
<accession>A0A9P4LFE9</accession>
<dbReference type="GeneID" id="63855473"/>
<gene>
    <name evidence="2" type="ORF">K460DRAFT_424950</name>
</gene>